<gene>
    <name evidence="2" type="ordered locus">Nther_2273</name>
</gene>
<dbReference type="AlphaFoldDB" id="B2A8F5"/>
<reference evidence="2 3" key="1">
    <citation type="submission" date="2008-04" db="EMBL/GenBank/DDBJ databases">
        <title>Complete sequence of chromosome of Natranaerobius thermophilus JW/NM-WN-LF.</title>
        <authorList>
            <consortium name="US DOE Joint Genome Institute"/>
            <person name="Copeland A."/>
            <person name="Lucas S."/>
            <person name="Lapidus A."/>
            <person name="Glavina del Rio T."/>
            <person name="Dalin E."/>
            <person name="Tice H."/>
            <person name="Bruce D."/>
            <person name="Goodwin L."/>
            <person name="Pitluck S."/>
            <person name="Chertkov O."/>
            <person name="Brettin T."/>
            <person name="Detter J.C."/>
            <person name="Han C."/>
            <person name="Kuske C.R."/>
            <person name="Schmutz J."/>
            <person name="Larimer F."/>
            <person name="Land M."/>
            <person name="Hauser L."/>
            <person name="Kyrpides N."/>
            <person name="Lykidis A."/>
            <person name="Mesbah N.M."/>
            <person name="Wiegel J."/>
        </authorList>
    </citation>
    <scope>NUCLEOTIDE SEQUENCE [LARGE SCALE GENOMIC DNA]</scope>
    <source>
        <strain evidence="3">ATCC BAA-1301 / DSM 18059 / JW/NM-WN-LF</strain>
    </source>
</reference>
<feature type="transmembrane region" description="Helical" evidence="1">
    <location>
        <begin position="6"/>
        <end position="28"/>
    </location>
</feature>
<keyword evidence="1" id="KW-1133">Transmembrane helix</keyword>
<organism evidence="2 3">
    <name type="scientific">Natranaerobius thermophilus (strain ATCC BAA-1301 / DSM 18059 / JW/NM-WN-LF)</name>
    <dbReference type="NCBI Taxonomy" id="457570"/>
    <lineage>
        <taxon>Bacteria</taxon>
        <taxon>Bacillati</taxon>
        <taxon>Bacillota</taxon>
        <taxon>Clostridia</taxon>
        <taxon>Natranaerobiales</taxon>
        <taxon>Natranaerobiaceae</taxon>
        <taxon>Natranaerobius</taxon>
    </lineage>
</organism>
<evidence type="ECO:0000256" key="1">
    <source>
        <dbReference type="SAM" id="Phobius"/>
    </source>
</evidence>
<feature type="transmembrane region" description="Helical" evidence="1">
    <location>
        <begin position="40"/>
        <end position="60"/>
    </location>
</feature>
<sequence length="160" mass="17061">MTSRDIARTAIIAAIYIAVTQVVSPFAFHAVQIRVPEALTVLPFLTKHAIPGLTIGVFIANSLGPLGIVDMVLGSLATLLAALLTWKMPKTYLAPLPPVIINALIVGGYLNLILGIEDGPLILTMLTVGAGQLIACYGLGLPLLLFIKRTPELMRFFGEE</sequence>
<dbReference type="KEGG" id="nth:Nther_2273"/>
<reference evidence="2 3" key="2">
    <citation type="journal article" date="2011" name="J. Bacteriol.">
        <title>Complete genome sequence of the anaerobic, halophilic alkalithermophile Natranaerobius thermophilus JW/NM-WN-LF.</title>
        <authorList>
            <person name="Zhao B."/>
            <person name="Mesbah N.M."/>
            <person name="Dalin E."/>
            <person name="Goodwin L."/>
            <person name="Nolan M."/>
            <person name="Pitluck S."/>
            <person name="Chertkov O."/>
            <person name="Brettin T.S."/>
            <person name="Han J."/>
            <person name="Larimer F.W."/>
            <person name="Land M.L."/>
            <person name="Hauser L."/>
            <person name="Kyrpides N."/>
            <person name="Wiegel J."/>
        </authorList>
    </citation>
    <scope>NUCLEOTIDE SEQUENCE [LARGE SCALE GENOMIC DNA]</scope>
    <source>
        <strain evidence="3">ATCC BAA-1301 / DSM 18059 / JW/NM-WN-LF</strain>
    </source>
</reference>
<dbReference type="STRING" id="457570.Nther_2273"/>
<dbReference type="InterPro" id="IPR010387">
    <property type="entry name" value="QueT"/>
</dbReference>
<dbReference type="HOGENOM" id="CLU_104115_0_0_9"/>
<feature type="transmembrane region" description="Helical" evidence="1">
    <location>
        <begin position="66"/>
        <end position="86"/>
    </location>
</feature>
<dbReference type="PANTHER" id="PTHR40044">
    <property type="entry name" value="INTEGRAL MEMBRANE PROTEIN-RELATED"/>
    <property type="match status" value="1"/>
</dbReference>
<dbReference type="RefSeq" id="WP_012448689.1">
    <property type="nucleotide sequence ID" value="NC_010718.1"/>
</dbReference>
<name>B2A8F5_NATTJ</name>
<evidence type="ECO:0000313" key="2">
    <source>
        <dbReference type="EMBL" id="ACB85839.1"/>
    </source>
</evidence>
<feature type="transmembrane region" description="Helical" evidence="1">
    <location>
        <begin position="122"/>
        <end position="147"/>
    </location>
</feature>
<accession>B2A8F5</accession>
<dbReference type="InParanoid" id="B2A8F5"/>
<dbReference type="PANTHER" id="PTHR40044:SF1">
    <property type="entry name" value="INTEGRAL MEMBRANE PROTEIN"/>
    <property type="match status" value="1"/>
</dbReference>
<protein>
    <recommendedName>
        <fullName evidence="4">QueT transporter</fullName>
    </recommendedName>
</protein>
<evidence type="ECO:0008006" key="4">
    <source>
        <dbReference type="Google" id="ProtNLM"/>
    </source>
</evidence>
<keyword evidence="3" id="KW-1185">Reference proteome</keyword>
<dbReference type="EMBL" id="CP001034">
    <property type="protein sequence ID" value="ACB85839.1"/>
    <property type="molecule type" value="Genomic_DNA"/>
</dbReference>
<keyword evidence="1" id="KW-0812">Transmembrane</keyword>
<keyword evidence="1" id="KW-0472">Membrane</keyword>
<dbReference type="eggNOG" id="COG4708">
    <property type="taxonomic scope" value="Bacteria"/>
</dbReference>
<evidence type="ECO:0000313" key="3">
    <source>
        <dbReference type="Proteomes" id="UP000001683"/>
    </source>
</evidence>
<dbReference type="PIRSF" id="PIRSF031501">
    <property type="entry name" value="QueT"/>
    <property type="match status" value="1"/>
</dbReference>
<dbReference type="Pfam" id="PF06177">
    <property type="entry name" value="QueT"/>
    <property type="match status" value="1"/>
</dbReference>
<proteinExistence type="predicted"/>
<dbReference type="Proteomes" id="UP000001683">
    <property type="component" value="Chromosome"/>
</dbReference>
<feature type="transmembrane region" description="Helical" evidence="1">
    <location>
        <begin position="98"/>
        <end position="116"/>
    </location>
</feature>